<dbReference type="GO" id="GO:0003677">
    <property type="term" value="F:DNA binding"/>
    <property type="evidence" value="ECO:0007669"/>
    <property type="project" value="UniProtKB-KW"/>
</dbReference>
<dbReference type="EMBL" id="SMZQ01000003">
    <property type="protein sequence ID" value="TDL38846.1"/>
    <property type="molecule type" value="Genomic_DNA"/>
</dbReference>
<gene>
    <name evidence="5" type="ORF">E2R57_07885</name>
</gene>
<evidence type="ECO:0000256" key="2">
    <source>
        <dbReference type="ARBA" id="ARBA00023125"/>
    </source>
</evidence>
<dbReference type="Gene3D" id="1.10.10.10">
    <property type="entry name" value="Winged helix-like DNA-binding domain superfamily/Winged helix DNA-binding domain"/>
    <property type="match status" value="1"/>
</dbReference>
<dbReference type="CDD" id="cd07377">
    <property type="entry name" value="WHTH_GntR"/>
    <property type="match status" value="1"/>
</dbReference>
<dbReference type="OrthoDB" id="9816161at2"/>
<name>A0A4R5Y586_9MICC</name>
<dbReference type="GO" id="GO:0003700">
    <property type="term" value="F:DNA-binding transcription factor activity"/>
    <property type="evidence" value="ECO:0007669"/>
    <property type="project" value="InterPro"/>
</dbReference>
<dbReference type="InterPro" id="IPR011711">
    <property type="entry name" value="GntR_C"/>
</dbReference>
<dbReference type="SUPFAM" id="SSF46785">
    <property type="entry name" value="Winged helix' DNA-binding domain"/>
    <property type="match status" value="1"/>
</dbReference>
<dbReference type="InterPro" id="IPR036388">
    <property type="entry name" value="WH-like_DNA-bd_sf"/>
</dbReference>
<accession>A0A4R5Y586</accession>
<dbReference type="AlphaFoldDB" id="A0A4R5Y586"/>
<dbReference type="Proteomes" id="UP000294621">
    <property type="component" value="Unassembled WGS sequence"/>
</dbReference>
<protein>
    <submittedName>
        <fullName evidence="5">GntR family transcriptional regulator</fullName>
    </submittedName>
</protein>
<dbReference type="PANTHER" id="PTHR43537">
    <property type="entry name" value="TRANSCRIPTIONAL REGULATOR, GNTR FAMILY"/>
    <property type="match status" value="1"/>
</dbReference>
<organism evidence="5 6">
    <name type="scientific">Arthrobacter nitrophenolicus</name>
    <dbReference type="NCBI Taxonomy" id="683150"/>
    <lineage>
        <taxon>Bacteria</taxon>
        <taxon>Bacillati</taxon>
        <taxon>Actinomycetota</taxon>
        <taxon>Actinomycetes</taxon>
        <taxon>Micrococcales</taxon>
        <taxon>Micrococcaceae</taxon>
        <taxon>Arthrobacter</taxon>
    </lineage>
</organism>
<dbReference type="Pfam" id="PF00392">
    <property type="entry name" value="GntR"/>
    <property type="match status" value="1"/>
</dbReference>
<dbReference type="SUPFAM" id="SSF48008">
    <property type="entry name" value="GntR ligand-binding domain-like"/>
    <property type="match status" value="1"/>
</dbReference>
<dbReference type="InterPro" id="IPR036390">
    <property type="entry name" value="WH_DNA-bd_sf"/>
</dbReference>
<dbReference type="Gene3D" id="1.20.120.530">
    <property type="entry name" value="GntR ligand-binding domain-like"/>
    <property type="match status" value="1"/>
</dbReference>
<dbReference type="STRING" id="683150.G205_04036"/>
<evidence type="ECO:0000256" key="1">
    <source>
        <dbReference type="ARBA" id="ARBA00023015"/>
    </source>
</evidence>
<keyword evidence="2" id="KW-0238">DNA-binding</keyword>
<evidence type="ECO:0000313" key="5">
    <source>
        <dbReference type="EMBL" id="TDL38846.1"/>
    </source>
</evidence>
<comment type="caution">
    <text evidence="5">The sequence shown here is derived from an EMBL/GenBank/DDBJ whole genome shotgun (WGS) entry which is preliminary data.</text>
</comment>
<keyword evidence="1" id="KW-0805">Transcription regulation</keyword>
<dbReference type="SMART" id="SM00345">
    <property type="entry name" value="HTH_GNTR"/>
    <property type="match status" value="1"/>
</dbReference>
<reference evidence="5 6" key="1">
    <citation type="submission" date="2019-03" db="EMBL/GenBank/DDBJ databases">
        <title>Genome Sequencing and Assembly of Various Microbes Isolated from Partially Reclaimed Soil and Acid Mine Drainage (AMD) Site.</title>
        <authorList>
            <person name="Steinbock B."/>
            <person name="Bechtold R."/>
            <person name="Sevigny J.L."/>
            <person name="Thomas D."/>
            <person name="Cuthill L.R."/>
            <person name="Aveiro Johannsen E.J."/>
            <person name="Thomas K."/>
            <person name="Ghosh A."/>
        </authorList>
    </citation>
    <scope>NUCLEOTIDE SEQUENCE [LARGE SCALE GENOMIC DNA]</scope>
    <source>
        <strain evidence="5 6">S-A1</strain>
    </source>
</reference>
<keyword evidence="3" id="KW-0804">Transcription</keyword>
<evidence type="ECO:0000259" key="4">
    <source>
        <dbReference type="PROSITE" id="PS50949"/>
    </source>
</evidence>
<dbReference type="InterPro" id="IPR008920">
    <property type="entry name" value="TF_FadR/GntR_C"/>
</dbReference>
<proteinExistence type="predicted"/>
<dbReference type="Pfam" id="PF07729">
    <property type="entry name" value="FCD"/>
    <property type="match status" value="1"/>
</dbReference>
<dbReference type="InterPro" id="IPR000524">
    <property type="entry name" value="Tscrpt_reg_HTH_GntR"/>
</dbReference>
<dbReference type="SMART" id="SM00895">
    <property type="entry name" value="FCD"/>
    <property type="match status" value="1"/>
</dbReference>
<evidence type="ECO:0000256" key="3">
    <source>
        <dbReference type="ARBA" id="ARBA00023163"/>
    </source>
</evidence>
<dbReference type="PANTHER" id="PTHR43537:SF5">
    <property type="entry name" value="UXU OPERON TRANSCRIPTIONAL REGULATOR"/>
    <property type="match status" value="1"/>
</dbReference>
<evidence type="ECO:0000313" key="6">
    <source>
        <dbReference type="Proteomes" id="UP000294621"/>
    </source>
</evidence>
<dbReference type="PROSITE" id="PS50949">
    <property type="entry name" value="HTH_GNTR"/>
    <property type="match status" value="1"/>
</dbReference>
<feature type="domain" description="HTH gntR-type" evidence="4">
    <location>
        <begin position="13"/>
        <end position="80"/>
    </location>
</feature>
<sequence>MKRMVEQIKIVHSSTVQQVADGLTAMILSGGLKPGERLRESLLAENLGLSRNTVREAVRIVQAGGLIRHRANQGAIVWDPTDAEIMDVYNARYHLETTAARSISESTSLDEVHTAMEEFRAVLKSGDPFKIVEKDLAVHSAIVGILGSQKLRTFYQQLVTELRYFMFVLSIEHHEYEDPDSLEAEHQNIVDALDSRDPVLAEKVISDTIIQYRESIRDVIAKRHSTT</sequence>